<keyword evidence="3 6" id="KW-0808">Transferase</keyword>
<comment type="similarity">
    <text evidence="2 6">Belongs to the FPP/GGPP synthase family.</text>
</comment>
<keyword evidence="5" id="KW-0460">Magnesium</keyword>
<sequence length="388" mass="41080">MGRSLGRGRRAGPGVSSFSGVTRLTGVTSQAWDPTAFRTEVQATLDAFLADQAARLAPLGGDAARLMSEARVTVSGGKRFRAAFCHWGYATLAGAPSGSDAEAVRRAAAALELLHASALVHDDLMDASDTRRGRSATHRTFERAHRADDWRGDPEQYGAAAAILLGDLLLSWSDELLRRCGLGWDRVGAALDVFDLCRSEVIAGQFLDVSVQARGRADVAQAMTVLRYKSAKYSIERPLHVGAALAGADGATLDLLSRFGLPLGEAFQLRDDLLGVFGDPATTGKPAGDDLVEGKRTVLVALALDHAEPTAAQRLDAALGTSLTDADVAELRTIIDGCGARAEVESMIDELAHQSVDALHRGQAEAGWDAEACRVLEQLAAAATRRTR</sequence>
<dbReference type="OrthoDB" id="4497239at2"/>
<evidence type="ECO:0000256" key="2">
    <source>
        <dbReference type="ARBA" id="ARBA00006706"/>
    </source>
</evidence>
<comment type="caution">
    <text evidence="7">The sequence shown here is derived from an EMBL/GenBank/DDBJ whole genome shotgun (WGS) entry which is preliminary data.</text>
</comment>
<evidence type="ECO:0000256" key="6">
    <source>
        <dbReference type="RuleBase" id="RU004466"/>
    </source>
</evidence>
<dbReference type="SFLD" id="SFLDS00005">
    <property type="entry name" value="Isoprenoid_Synthase_Type_I"/>
    <property type="match status" value="1"/>
</dbReference>
<keyword evidence="8" id="KW-1185">Reference proteome</keyword>
<keyword evidence="4" id="KW-0479">Metal-binding</keyword>
<dbReference type="GO" id="GO:0046872">
    <property type="term" value="F:metal ion binding"/>
    <property type="evidence" value="ECO:0007669"/>
    <property type="project" value="UniProtKB-KW"/>
</dbReference>
<gene>
    <name evidence="7" type="ORF">FHP29_04730</name>
</gene>
<dbReference type="PANTHER" id="PTHR12001:SF85">
    <property type="entry name" value="SHORT CHAIN ISOPRENYL DIPHOSPHATE SYNTHASE"/>
    <property type="match status" value="1"/>
</dbReference>
<protein>
    <submittedName>
        <fullName evidence="7">Polyprenyl synthetase family protein</fullName>
    </submittedName>
</protein>
<evidence type="ECO:0000256" key="3">
    <source>
        <dbReference type="ARBA" id="ARBA00022679"/>
    </source>
</evidence>
<dbReference type="Proteomes" id="UP000313231">
    <property type="component" value="Unassembled WGS sequence"/>
</dbReference>
<evidence type="ECO:0000313" key="7">
    <source>
        <dbReference type="EMBL" id="TNM45117.1"/>
    </source>
</evidence>
<dbReference type="EMBL" id="VDMP01000017">
    <property type="protein sequence ID" value="TNM45117.1"/>
    <property type="molecule type" value="Genomic_DNA"/>
</dbReference>
<evidence type="ECO:0000256" key="4">
    <source>
        <dbReference type="ARBA" id="ARBA00022723"/>
    </source>
</evidence>
<evidence type="ECO:0000256" key="5">
    <source>
        <dbReference type="ARBA" id="ARBA00022842"/>
    </source>
</evidence>
<dbReference type="GO" id="GO:0008299">
    <property type="term" value="P:isoprenoid biosynthetic process"/>
    <property type="evidence" value="ECO:0007669"/>
    <property type="project" value="InterPro"/>
</dbReference>
<dbReference type="InterPro" id="IPR000092">
    <property type="entry name" value="Polyprenyl_synt"/>
</dbReference>
<dbReference type="PROSITE" id="PS00444">
    <property type="entry name" value="POLYPRENYL_SYNTHASE_2"/>
    <property type="match status" value="1"/>
</dbReference>
<dbReference type="AlphaFoldDB" id="A0A5C4WA29"/>
<dbReference type="Pfam" id="PF00348">
    <property type="entry name" value="polyprenyl_synt"/>
    <property type="match status" value="1"/>
</dbReference>
<dbReference type="InterPro" id="IPR033749">
    <property type="entry name" value="Polyprenyl_synt_CS"/>
</dbReference>
<dbReference type="Gene3D" id="1.10.600.10">
    <property type="entry name" value="Farnesyl Diphosphate Synthase"/>
    <property type="match status" value="1"/>
</dbReference>
<proteinExistence type="inferred from homology"/>
<dbReference type="PANTHER" id="PTHR12001">
    <property type="entry name" value="GERANYLGERANYL PYROPHOSPHATE SYNTHASE"/>
    <property type="match status" value="1"/>
</dbReference>
<dbReference type="SUPFAM" id="SSF48576">
    <property type="entry name" value="Terpenoid synthases"/>
    <property type="match status" value="1"/>
</dbReference>
<dbReference type="InterPro" id="IPR008949">
    <property type="entry name" value="Isoprenoid_synthase_dom_sf"/>
</dbReference>
<evidence type="ECO:0000256" key="1">
    <source>
        <dbReference type="ARBA" id="ARBA00001946"/>
    </source>
</evidence>
<reference evidence="7 8" key="1">
    <citation type="journal article" date="2016" name="Int. J. Syst. Evol. Microbiol.">
        <title>Nocardioides albidus sp. nov., an actinobacterium isolated from garden soil.</title>
        <authorList>
            <person name="Singh H."/>
            <person name="Du J."/>
            <person name="Trinh H."/>
            <person name="Won K."/>
            <person name="Yang J.E."/>
            <person name="Yin C."/>
            <person name="Kook M."/>
            <person name="Yi T.H."/>
        </authorList>
    </citation>
    <scope>NUCLEOTIDE SEQUENCE [LARGE SCALE GENOMIC DNA]</scope>
    <source>
        <strain evidence="7 8">CCTCC AB 2015297</strain>
    </source>
</reference>
<evidence type="ECO:0000313" key="8">
    <source>
        <dbReference type="Proteomes" id="UP000313231"/>
    </source>
</evidence>
<organism evidence="7 8">
    <name type="scientific">Nocardioides albidus</name>
    <dbReference type="NCBI Taxonomy" id="1517589"/>
    <lineage>
        <taxon>Bacteria</taxon>
        <taxon>Bacillati</taxon>
        <taxon>Actinomycetota</taxon>
        <taxon>Actinomycetes</taxon>
        <taxon>Propionibacteriales</taxon>
        <taxon>Nocardioidaceae</taxon>
        <taxon>Nocardioides</taxon>
    </lineage>
</organism>
<comment type="cofactor">
    <cofactor evidence="1">
        <name>Mg(2+)</name>
        <dbReference type="ChEBI" id="CHEBI:18420"/>
    </cofactor>
</comment>
<name>A0A5C4WA29_9ACTN</name>
<dbReference type="PROSITE" id="PS00723">
    <property type="entry name" value="POLYPRENYL_SYNTHASE_1"/>
    <property type="match status" value="1"/>
</dbReference>
<dbReference type="GO" id="GO:0004659">
    <property type="term" value="F:prenyltransferase activity"/>
    <property type="evidence" value="ECO:0007669"/>
    <property type="project" value="InterPro"/>
</dbReference>
<accession>A0A5C4WA29</accession>